<evidence type="ECO:0000313" key="2">
    <source>
        <dbReference type="EMBL" id="KAK5692475.1"/>
    </source>
</evidence>
<evidence type="ECO:0000256" key="1">
    <source>
        <dbReference type="SAM" id="MobiDB-lite"/>
    </source>
</evidence>
<feature type="compositionally biased region" description="Acidic residues" evidence="1">
    <location>
        <begin position="212"/>
        <end position="222"/>
    </location>
</feature>
<sequence>MASHHIAIQSEADVIITYHNQQGSITHTLFVSSSILRHGSGYFNDVLGRSIQQYTAVNLVGLPLQGDDLQAMVMMCRVLHYQFPTVPGGLTPAGLRAMAVVAGKYGCTGALKVSSELWISKFLKTAVFHQLPDILYAAYHFRQAELFGDVGKELILRSQGPIADVAGSEISACIEYLNAERQDILRQLQKFIEGDIEHRSTLCAIDEEDIYDSDEEDGNNSDDDYKSREDQKAQCPRSAFLVTVLLRRLSNAGVWPVSAWSYSSNGVSSIVGRRARLKSVSSVLGSMRSFCFRPIDFENFRRPLDSEDRDAVSTCGSRYCSTDNPGHAIRKEYAKEATRVAESVPRACYHCFREGSGYECIAKGEGEAAAGSNAETG</sequence>
<protein>
    <recommendedName>
        <fullName evidence="4">BTB domain-containing protein</fullName>
    </recommendedName>
</protein>
<dbReference type="Proteomes" id="UP001310594">
    <property type="component" value="Unassembled WGS sequence"/>
</dbReference>
<evidence type="ECO:0008006" key="4">
    <source>
        <dbReference type="Google" id="ProtNLM"/>
    </source>
</evidence>
<reference evidence="2" key="1">
    <citation type="submission" date="2023-08" db="EMBL/GenBank/DDBJ databases">
        <title>Black Yeasts Isolated from many extreme environments.</title>
        <authorList>
            <person name="Coleine C."/>
            <person name="Stajich J.E."/>
            <person name="Selbmann L."/>
        </authorList>
    </citation>
    <scope>NUCLEOTIDE SEQUENCE</scope>
    <source>
        <strain evidence="2">CCFEE 5810</strain>
    </source>
</reference>
<proteinExistence type="predicted"/>
<gene>
    <name evidence="2" type="ORF">LTR97_010784</name>
</gene>
<dbReference type="EMBL" id="JAVRQU010000019">
    <property type="protein sequence ID" value="KAK5692475.1"/>
    <property type="molecule type" value="Genomic_DNA"/>
</dbReference>
<dbReference type="AlphaFoldDB" id="A0AAN7ZW98"/>
<feature type="region of interest" description="Disordered" evidence="1">
    <location>
        <begin position="212"/>
        <end position="231"/>
    </location>
</feature>
<organism evidence="2 3">
    <name type="scientific">Elasticomyces elasticus</name>
    <dbReference type="NCBI Taxonomy" id="574655"/>
    <lineage>
        <taxon>Eukaryota</taxon>
        <taxon>Fungi</taxon>
        <taxon>Dikarya</taxon>
        <taxon>Ascomycota</taxon>
        <taxon>Pezizomycotina</taxon>
        <taxon>Dothideomycetes</taxon>
        <taxon>Dothideomycetidae</taxon>
        <taxon>Mycosphaerellales</taxon>
        <taxon>Teratosphaeriaceae</taxon>
        <taxon>Elasticomyces</taxon>
    </lineage>
</organism>
<accession>A0AAN7ZW98</accession>
<evidence type="ECO:0000313" key="3">
    <source>
        <dbReference type="Proteomes" id="UP001310594"/>
    </source>
</evidence>
<name>A0AAN7ZW98_9PEZI</name>
<comment type="caution">
    <text evidence="2">The sequence shown here is derived from an EMBL/GenBank/DDBJ whole genome shotgun (WGS) entry which is preliminary data.</text>
</comment>